<dbReference type="EMBL" id="KQ995397">
    <property type="protein sequence ID" value="KZV46721.1"/>
    <property type="molecule type" value="Genomic_DNA"/>
</dbReference>
<reference evidence="2 3" key="1">
    <citation type="journal article" date="2015" name="Proc. Natl. Acad. Sci. U.S.A.">
        <title>The resurrection genome of Boea hygrometrica: A blueprint for survival of dehydration.</title>
        <authorList>
            <person name="Xiao L."/>
            <person name="Yang G."/>
            <person name="Zhang L."/>
            <person name="Yang X."/>
            <person name="Zhao S."/>
            <person name="Ji Z."/>
            <person name="Zhou Q."/>
            <person name="Hu M."/>
            <person name="Wang Y."/>
            <person name="Chen M."/>
            <person name="Xu Y."/>
            <person name="Jin H."/>
            <person name="Xiao X."/>
            <person name="Hu G."/>
            <person name="Bao F."/>
            <person name="Hu Y."/>
            <person name="Wan P."/>
            <person name="Li L."/>
            <person name="Deng X."/>
            <person name="Kuang T."/>
            <person name="Xiang C."/>
            <person name="Zhu J.K."/>
            <person name="Oliver M.J."/>
            <person name="He Y."/>
        </authorList>
    </citation>
    <scope>NUCLEOTIDE SEQUENCE [LARGE SCALE GENOMIC DNA]</scope>
    <source>
        <strain evidence="3">cv. XS01</strain>
    </source>
</reference>
<sequence>MAMFRPSGPTPKRKMIFAFSGSETTNTMDVPVPTKKIRTQRAKKEGTSTTAEERPIPEVVGTAGSGGSSGAEEHVESVVGGTTAGTLLEALSVIPRGSWGDVARRFYHDPLGRSGIVIPEPQWLWAHC</sequence>
<feature type="region of interest" description="Disordered" evidence="1">
    <location>
        <begin position="19"/>
        <end position="78"/>
    </location>
</feature>
<gene>
    <name evidence="2" type="ORF">F511_13746</name>
</gene>
<protein>
    <submittedName>
        <fullName evidence="2">Starch synthase IIIb-2</fullName>
    </submittedName>
</protein>
<proteinExistence type="predicted"/>
<dbReference type="AlphaFoldDB" id="A0A2Z7CI21"/>
<feature type="compositionally biased region" description="Basic and acidic residues" evidence="1">
    <location>
        <begin position="42"/>
        <end position="56"/>
    </location>
</feature>
<dbReference type="Proteomes" id="UP000250235">
    <property type="component" value="Unassembled WGS sequence"/>
</dbReference>
<name>A0A2Z7CI21_9LAMI</name>
<evidence type="ECO:0000313" key="3">
    <source>
        <dbReference type="Proteomes" id="UP000250235"/>
    </source>
</evidence>
<keyword evidence="3" id="KW-1185">Reference proteome</keyword>
<evidence type="ECO:0000313" key="2">
    <source>
        <dbReference type="EMBL" id="KZV46721.1"/>
    </source>
</evidence>
<evidence type="ECO:0000256" key="1">
    <source>
        <dbReference type="SAM" id="MobiDB-lite"/>
    </source>
</evidence>
<accession>A0A2Z7CI21</accession>
<organism evidence="2 3">
    <name type="scientific">Dorcoceras hygrometricum</name>
    <dbReference type="NCBI Taxonomy" id="472368"/>
    <lineage>
        <taxon>Eukaryota</taxon>
        <taxon>Viridiplantae</taxon>
        <taxon>Streptophyta</taxon>
        <taxon>Embryophyta</taxon>
        <taxon>Tracheophyta</taxon>
        <taxon>Spermatophyta</taxon>
        <taxon>Magnoliopsida</taxon>
        <taxon>eudicotyledons</taxon>
        <taxon>Gunneridae</taxon>
        <taxon>Pentapetalae</taxon>
        <taxon>asterids</taxon>
        <taxon>lamiids</taxon>
        <taxon>Lamiales</taxon>
        <taxon>Gesneriaceae</taxon>
        <taxon>Didymocarpoideae</taxon>
        <taxon>Trichosporeae</taxon>
        <taxon>Loxocarpinae</taxon>
        <taxon>Dorcoceras</taxon>
    </lineage>
</organism>